<protein>
    <recommendedName>
        <fullName evidence="2">WH2 domain-containing protein</fullName>
    </recommendedName>
</protein>
<keyword evidence="4" id="KW-1185">Reference proteome</keyword>
<dbReference type="PROSITE" id="PS51082">
    <property type="entry name" value="WH2"/>
    <property type="match status" value="1"/>
</dbReference>
<dbReference type="GO" id="GO:0044295">
    <property type="term" value="C:axonal growth cone"/>
    <property type="evidence" value="ECO:0007669"/>
    <property type="project" value="TreeGrafter"/>
</dbReference>
<feature type="domain" description="WH2" evidence="2">
    <location>
        <begin position="717"/>
        <end position="737"/>
    </location>
</feature>
<reference evidence="4" key="2">
    <citation type="journal article" date="2007" name="PLoS Biol.">
        <title>Survey sequencing and comparative analysis of the elephant shark (Callorhinchus milii) genome.</title>
        <authorList>
            <person name="Venkatesh B."/>
            <person name="Kirkness E.F."/>
            <person name="Loh Y.H."/>
            <person name="Halpern A.L."/>
            <person name="Lee A.P."/>
            <person name="Johnson J."/>
            <person name="Dandona N."/>
            <person name="Viswanathan L.D."/>
            <person name="Tay A."/>
            <person name="Venter J.C."/>
            <person name="Strausberg R.L."/>
            <person name="Brenner S."/>
        </authorList>
    </citation>
    <scope>NUCLEOTIDE SEQUENCE [LARGE SCALE GENOMIC DNA]</scope>
</reference>
<dbReference type="InterPro" id="IPR039895">
    <property type="entry name" value="COBL-like"/>
</dbReference>
<dbReference type="InterPro" id="IPR003124">
    <property type="entry name" value="WH2_dom"/>
</dbReference>
<dbReference type="GO" id="GO:0003785">
    <property type="term" value="F:actin monomer binding"/>
    <property type="evidence" value="ECO:0007669"/>
    <property type="project" value="InterPro"/>
</dbReference>
<feature type="region of interest" description="Disordered" evidence="1">
    <location>
        <begin position="548"/>
        <end position="592"/>
    </location>
</feature>
<feature type="compositionally biased region" description="Polar residues" evidence="1">
    <location>
        <begin position="568"/>
        <end position="578"/>
    </location>
</feature>
<evidence type="ECO:0000259" key="2">
    <source>
        <dbReference type="PROSITE" id="PS51082"/>
    </source>
</evidence>
<accession>A0A4W3JKF1</accession>
<dbReference type="SMART" id="SM00246">
    <property type="entry name" value="WH2"/>
    <property type="match status" value="2"/>
</dbReference>
<dbReference type="GO" id="GO:0005884">
    <property type="term" value="C:actin filament"/>
    <property type="evidence" value="ECO:0007669"/>
    <property type="project" value="TreeGrafter"/>
</dbReference>
<proteinExistence type="predicted"/>
<reference evidence="4" key="1">
    <citation type="journal article" date="2006" name="Science">
        <title>Ancient noncoding elements conserved in the human genome.</title>
        <authorList>
            <person name="Venkatesh B."/>
            <person name="Kirkness E.F."/>
            <person name="Loh Y.H."/>
            <person name="Halpern A.L."/>
            <person name="Lee A.P."/>
            <person name="Johnson J."/>
            <person name="Dandona N."/>
            <person name="Viswanathan L.D."/>
            <person name="Tay A."/>
            <person name="Venter J.C."/>
            <person name="Strausberg R.L."/>
            <person name="Brenner S."/>
        </authorList>
    </citation>
    <scope>NUCLEOTIDE SEQUENCE [LARGE SCALE GENOMIC DNA]</scope>
</reference>
<dbReference type="GO" id="GO:0030041">
    <property type="term" value="P:actin filament polymerization"/>
    <property type="evidence" value="ECO:0007669"/>
    <property type="project" value="TreeGrafter"/>
</dbReference>
<dbReference type="Proteomes" id="UP000314986">
    <property type="component" value="Unassembled WGS sequence"/>
</dbReference>
<dbReference type="GO" id="GO:0051639">
    <property type="term" value="P:actin filament network formation"/>
    <property type="evidence" value="ECO:0007669"/>
    <property type="project" value="TreeGrafter"/>
</dbReference>
<dbReference type="GO" id="GO:0044294">
    <property type="term" value="C:dendritic growth cone"/>
    <property type="evidence" value="ECO:0007669"/>
    <property type="project" value="TreeGrafter"/>
</dbReference>
<dbReference type="GeneTree" id="ENSGT00530000063608"/>
<dbReference type="GO" id="GO:1990357">
    <property type="term" value="C:terminal web"/>
    <property type="evidence" value="ECO:0007669"/>
    <property type="project" value="TreeGrafter"/>
</dbReference>
<reference evidence="4" key="3">
    <citation type="journal article" date="2014" name="Nature">
        <title>Elephant shark genome provides unique insights into gnathostome evolution.</title>
        <authorList>
            <consortium name="International Elephant Shark Genome Sequencing Consortium"/>
            <person name="Venkatesh B."/>
            <person name="Lee A.P."/>
            <person name="Ravi V."/>
            <person name="Maurya A.K."/>
            <person name="Lian M.M."/>
            <person name="Swann J.B."/>
            <person name="Ohta Y."/>
            <person name="Flajnik M.F."/>
            <person name="Sutoh Y."/>
            <person name="Kasahara M."/>
            <person name="Hoon S."/>
            <person name="Gangu V."/>
            <person name="Roy S.W."/>
            <person name="Irimia M."/>
            <person name="Korzh V."/>
            <person name="Kondrychyn I."/>
            <person name="Lim Z.W."/>
            <person name="Tay B.H."/>
            <person name="Tohari S."/>
            <person name="Kong K.W."/>
            <person name="Ho S."/>
            <person name="Lorente-Galdos B."/>
            <person name="Quilez J."/>
            <person name="Marques-Bonet T."/>
            <person name="Raney B.J."/>
            <person name="Ingham P.W."/>
            <person name="Tay A."/>
            <person name="Hillier L.W."/>
            <person name="Minx P."/>
            <person name="Boehm T."/>
            <person name="Wilson R.K."/>
            <person name="Brenner S."/>
            <person name="Warren W.C."/>
        </authorList>
    </citation>
    <scope>NUCLEOTIDE SEQUENCE [LARGE SCALE GENOMIC DNA]</scope>
</reference>
<dbReference type="PANTHER" id="PTHR47008:SF1">
    <property type="entry name" value="PROTEIN CORDON-BLEU"/>
    <property type="match status" value="1"/>
</dbReference>
<name>A0A4W3JKF1_CALMI</name>
<dbReference type="PANTHER" id="PTHR47008">
    <property type="entry name" value="PROTEIN CORDON-BLEU"/>
    <property type="match status" value="1"/>
</dbReference>
<dbReference type="GO" id="GO:0043025">
    <property type="term" value="C:neuronal cell body"/>
    <property type="evidence" value="ECO:0007669"/>
    <property type="project" value="TreeGrafter"/>
</dbReference>
<dbReference type="InParanoid" id="A0A4W3JKF1"/>
<dbReference type="CDD" id="cd21799">
    <property type="entry name" value="WH2_Wa_Cobl"/>
    <property type="match status" value="1"/>
</dbReference>
<sequence length="737" mass="80625">MVMFFLMILTDIQEESALRTSFLLPEETNKNVVADVQDSVPVTNISEAPSSSHKENERILLENVTMATEVKRSLDSEHGTVQTKSMLGALPTRIQVQPLSEVSSDLSYLSAVRCTDTHKMPIKTSRENLLGKISNVQNKPSENKIKMPLPDIDLKSKLQFRENNGNKVHDTVPAEVDPLTVQAKHGVQSLRNSQADRQEQVEKPSAAMIATECKVASNKWQRAANKIANQCVPKVGMRTFKVIPSKPILTRQQREGKSLSTGAIKIDDQGNLVYVNDSESQHVETASVRSTTDSEESLLGRAKAFWNVKGTDKDNLQTANPTTAINTTGSVACNLQIQEPAKQLTKVSSNSGLVSTQPTIVDRKSLKINSQSTETKPPTSVLPVNVAKASTPANTDSRAESNFLKPYRRTSSQYVASAICRYTGMQSIKAGPNTQCDPVFEIRAEDNQNVRDGVQKSFLVPSHLDSIGSQVNSGSALPSNWSTVNLRKVNNQKSVLLPEAKAVPDDNLSVKTLSNQKRPLSFPNFTTHSQLSKTIIKETVSIEEQYLPPKNHMSQSMLHSSDEKRKSSTAPTSQTVKTLVSAPAAPTSGSLSRNVHSVTFRSVVARQSAYVSCHPSASHLPAVSPTTSSVIETPFLEKSDPPPDTKQLEFISNSNMFGPVKKFKSVIQKPVQKDESIHSSLMEAIQSGKQQENLRKVSDTLINANLKKPSFIETENGHSALLASIRAHTGVLKLNKV</sequence>
<reference evidence="3" key="5">
    <citation type="submission" date="2025-09" db="UniProtKB">
        <authorList>
            <consortium name="Ensembl"/>
        </authorList>
    </citation>
    <scope>IDENTIFICATION</scope>
</reference>
<dbReference type="AlphaFoldDB" id="A0A4W3JKF1"/>
<evidence type="ECO:0000256" key="1">
    <source>
        <dbReference type="SAM" id="MobiDB-lite"/>
    </source>
</evidence>
<evidence type="ECO:0000313" key="4">
    <source>
        <dbReference type="Proteomes" id="UP000314986"/>
    </source>
</evidence>
<organism evidence="3 4">
    <name type="scientific">Callorhinchus milii</name>
    <name type="common">Ghost shark</name>
    <dbReference type="NCBI Taxonomy" id="7868"/>
    <lineage>
        <taxon>Eukaryota</taxon>
        <taxon>Metazoa</taxon>
        <taxon>Chordata</taxon>
        <taxon>Craniata</taxon>
        <taxon>Vertebrata</taxon>
        <taxon>Chondrichthyes</taxon>
        <taxon>Holocephali</taxon>
        <taxon>Chimaeriformes</taxon>
        <taxon>Callorhinchidae</taxon>
        <taxon>Callorhinchus</taxon>
    </lineage>
</organism>
<dbReference type="Ensembl" id="ENSCMIT00000044543.1">
    <property type="protein sequence ID" value="ENSCMIP00000043914.1"/>
    <property type="gene ID" value="ENSCMIG00000018192.1"/>
</dbReference>
<dbReference type="OMA" id="MIATECK"/>
<dbReference type="GO" id="GO:0048471">
    <property type="term" value="C:perinuclear region of cytoplasm"/>
    <property type="evidence" value="ECO:0007669"/>
    <property type="project" value="TreeGrafter"/>
</dbReference>
<dbReference type="GO" id="GO:0005886">
    <property type="term" value="C:plasma membrane"/>
    <property type="evidence" value="ECO:0007669"/>
    <property type="project" value="TreeGrafter"/>
</dbReference>
<dbReference type="GO" id="GO:0001726">
    <property type="term" value="C:ruffle"/>
    <property type="evidence" value="ECO:0007669"/>
    <property type="project" value="TreeGrafter"/>
</dbReference>
<dbReference type="Pfam" id="PF02205">
    <property type="entry name" value="WH2"/>
    <property type="match status" value="1"/>
</dbReference>
<evidence type="ECO:0000313" key="3">
    <source>
        <dbReference type="Ensembl" id="ENSCMIP00000043914.1"/>
    </source>
</evidence>
<reference evidence="3" key="4">
    <citation type="submission" date="2025-08" db="UniProtKB">
        <authorList>
            <consortium name="Ensembl"/>
        </authorList>
    </citation>
    <scope>IDENTIFICATION</scope>
</reference>